<gene>
    <name evidence="5" type="primary">RPL17_2</name>
    <name evidence="5" type="ORF">F1559_004791</name>
</gene>
<dbReference type="InterPro" id="IPR001063">
    <property type="entry name" value="Ribosomal_uL22"/>
</dbReference>
<keyword evidence="2 4" id="KW-0689">Ribosomal protein</keyword>
<sequence>MGKHRYSRLPESRDMIALACGSSLRVHFKNTRETAAAIKGMRLERAKTYLQNVIEKKEIVPFVRYRYGVGRKAQVKQWGILGASGRWPKKSCDVLLGLLRNAEENAKAKGLDTENLVIQHIQVNQAMKGRRRTYRAHGRVTAYKSNPCHVELWLQPKRQEPVQKESETGIVLRTQGHSLRSAVRGRRLADGATAAQA</sequence>
<dbReference type="NCBIfam" id="TIGR01038">
    <property type="entry name" value="uL22_arch_euk"/>
    <property type="match status" value="1"/>
</dbReference>
<dbReference type="Gene3D" id="3.90.470.10">
    <property type="entry name" value="Ribosomal protein L22/L17"/>
    <property type="match status" value="1"/>
</dbReference>
<dbReference type="Pfam" id="PF00237">
    <property type="entry name" value="Ribosomal_L22"/>
    <property type="match status" value="1"/>
</dbReference>
<comment type="caution">
    <text evidence="5">The sequence shown here is derived from an EMBL/GenBank/DDBJ whole genome shotgun (WGS) entry which is preliminary data.</text>
</comment>
<proteinExistence type="inferred from homology"/>
<dbReference type="PROSITE" id="PS00464">
    <property type="entry name" value="RIBOSOMAL_L22"/>
    <property type="match status" value="1"/>
</dbReference>
<protein>
    <submittedName>
        <fullName evidence="5">60S ribosomal protein L17</fullName>
    </submittedName>
</protein>
<keyword evidence="6" id="KW-1185">Reference proteome</keyword>
<evidence type="ECO:0000256" key="4">
    <source>
        <dbReference type="RuleBase" id="RU004005"/>
    </source>
</evidence>
<evidence type="ECO:0000313" key="6">
    <source>
        <dbReference type="Proteomes" id="UP000530660"/>
    </source>
</evidence>
<dbReference type="PANTHER" id="PTHR11593">
    <property type="entry name" value="60S RIBOSOMAL PROTEIN L17"/>
    <property type="match status" value="1"/>
</dbReference>
<evidence type="ECO:0000256" key="2">
    <source>
        <dbReference type="ARBA" id="ARBA00022980"/>
    </source>
</evidence>
<dbReference type="CDD" id="cd00336">
    <property type="entry name" value="Ribosomal_L22"/>
    <property type="match status" value="1"/>
</dbReference>
<dbReference type="PANTHER" id="PTHR11593:SF10">
    <property type="entry name" value="60S RIBOSOMAL PROTEIN L17"/>
    <property type="match status" value="1"/>
</dbReference>
<dbReference type="OrthoDB" id="10254664at2759"/>
<dbReference type="InterPro" id="IPR018260">
    <property type="entry name" value="Ribosomal_uL22_CS"/>
</dbReference>
<dbReference type="SUPFAM" id="SSF54843">
    <property type="entry name" value="Ribosomal protein L22"/>
    <property type="match status" value="1"/>
</dbReference>
<organism evidence="5 6">
    <name type="scientific">Cyanidiococcus yangmingshanensis</name>
    <dbReference type="NCBI Taxonomy" id="2690220"/>
    <lineage>
        <taxon>Eukaryota</taxon>
        <taxon>Rhodophyta</taxon>
        <taxon>Bangiophyceae</taxon>
        <taxon>Cyanidiales</taxon>
        <taxon>Cyanidiaceae</taxon>
        <taxon>Cyanidiococcus</taxon>
    </lineage>
</organism>
<comment type="similarity">
    <text evidence="1 4">Belongs to the universal ribosomal protein uL22 family.</text>
</comment>
<evidence type="ECO:0000256" key="3">
    <source>
        <dbReference type="ARBA" id="ARBA00023274"/>
    </source>
</evidence>
<dbReference type="AlphaFoldDB" id="A0A7J7ILK8"/>
<dbReference type="EMBL" id="VWRR01000005">
    <property type="protein sequence ID" value="KAF6004002.1"/>
    <property type="molecule type" value="Genomic_DNA"/>
</dbReference>
<dbReference type="InterPro" id="IPR036394">
    <property type="entry name" value="Ribosomal_uL22_sf"/>
</dbReference>
<dbReference type="Proteomes" id="UP000530660">
    <property type="component" value="Unassembled WGS sequence"/>
</dbReference>
<name>A0A7J7ILK8_9RHOD</name>
<dbReference type="GO" id="GO:0022625">
    <property type="term" value="C:cytosolic large ribosomal subunit"/>
    <property type="evidence" value="ECO:0007669"/>
    <property type="project" value="TreeGrafter"/>
</dbReference>
<dbReference type="GO" id="GO:0002181">
    <property type="term" value="P:cytoplasmic translation"/>
    <property type="evidence" value="ECO:0007669"/>
    <property type="project" value="TreeGrafter"/>
</dbReference>
<dbReference type="InterPro" id="IPR005721">
    <property type="entry name" value="Ribosomal_uL22_euk/arc"/>
</dbReference>
<evidence type="ECO:0000313" key="5">
    <source>
        <dbReference type="EMBL" id="KAF6004002.1"/>
    </source>
</evidence>
<reference evidence="5 6" key="1">
    <citation type="journal article" date="2020" name="J. Phycol.">
        <title>Comparative genome analysis reveals Cyanidiococcus gen. nov., a new extremophilic red algal genus sister to Cyanidioschyzon (Cyanidioschyzonaceae, Rhodophyta).</title>
        <authorList>
            <person name="Liu S.-L."/>
            <person name="Chiang Y.-R."/>
            <person name="Yoon H.S."/>
            <person name="Fu H.-Y."/>
        </authorList>
    </citation>
    <scope>NUCLEOTIDE SEQUENCE [LARGE SCALE GENOMIC DNA]</scope>
    <source>
        <strain evidence="5 6">THAL066</strain>
    </source>
</reference>
<accession>A0A7J7ILK8</accession>
<keyword evidence="3 4" id="KW-0687">Ribonucleoprotein</keyword>
<evidence type="ECO:0000256" key="1">
    <source>
        <dbReference type="ARBA" id="ARBA00009451"/>
    </source>
</evidence>
<dbReference type="GO" id="GO:0003735">
    <property type="term" value="F:structural constituent of ribosome"/>
    <property type="evidence" value="ECO:0007669"/>
    <property type="project" value="InterPro"/>
</dbReference>